<organism evidence="3 4">
    <name type="scientific">Hibiscus trionum</name>
    <name type="common">Flower of an hour</name>
    <dbReference type="NCBI Taxonomy" id="183268"/>
    <lineage>
        <taxon>Eukaryota</taxon>
        <taxon>Viridiplantae</taxon>
        <taxon>Streptophyta</taxon>
        <taxon>Embryophyta</taxon>
        <taxon>Tracheophyta</taxon>
        <taxon>Spermatophyta</taxon>
        <taxon>Magnoliopsida</taxon>
        <taxon>eudicotyledons</taxon>
        <taxon>Gunneridae</taxon>
        <taxon>Pentapetalae</taxon>
        <taxon>rosids</taxon>
        <taxon>malvids</taxon>
        <taxon>Malvales</taxon>
        <taxon>Malvaceae</taxon>
        <taxon>Malvoideae</taxon>
        <taxon>Hibiscus</taxon>
    </lineage>
</organism>
<reference evidence="3" key="1">
    <citation type="submission" date="2023-05" db="EMBL/GenBank/DDBJ databases">
        <title>Genome and transcriptome analyses reveal genes involved in the formation of fine ridges on petal epidermal cells in Hibiscus trionum.</title>
        <authorList>
            <person name="Koshimizu S."/>
            <person name="Masuda S."/>
            <person name="Ishii T."/>
            <person name="Shirasu K."/>
            <person name="Hoshino A."/>
            <person name="Arita M."/>
        </authorList>
    </citation>
    <scope>NUCLEOTIDE SEQUENCE</scope>
    <source>
        <strain evidence="3">Hamamatsu line</strain>
    </source>
</reference>
<evidence type="ECO:0000313" key="3">
    <source>
        <dbReference type="EMBL" id="GMI70531.1"/>
    </source>
</evidence>
<feature type="region of interest" description="Disordered" evidence="1">
    <location>
        <begin position="1"/>
        <end position="24"/>
    </location>
</feature>
<dbReference type="AlphaFoldDB" id="A0A9W7H4K1"/>
<sequence length="93" mass="10834">MEANGSNHHFFENRPATCSNDAKKGQCPEKEVFVNHAEITWHEVRRLWVGDQSQKSKRMAREPIMRYMPGVFPLLFYNLPAQILRTIGDLSFN</sequence>
<dbReference type="Proteomes" id="UP001165190">
    <property type="component" value="Unassembled WGS sequence"/>
</dbReference>
<protein>
    <recommendedName>
        <fullName evidence="2">Gag1-like clamp domain-containing protein</fullName>
    </recommendedName>
</protein>
<name>A0A9W7H4K1_HIBTR</name>
<evidence type="ECO:0000313" key="4">
    <source>
        <dbReference type="Proteomes" id="UP001165190"/>
    </source>
</evidence>
<dbReference type="EMBL" id="BSYR01000008">
    <property type="protein sequence ID" value="GMI70531.1"/>
    <property type="molecule type" value="Genomic_DNA"/>
</dbReference>
<keyword evidence="4" id="KW-1185">Reference proteome</keyword>
<dbReference type="InterPro" id="IPR025124">
    <property type="entry name" value="Gag1-like_clamp"/>
</dbReference>
<accession>A0A9W7H4K1</accession>
<proteinExistence type="predicted"/>
<dbReference type="OrthoDB" id="1896025at2759"/>
<comment type="caution">
    <text evidence="3">The sequence shown here is derived from an EMBL/GenBank/DDBJ whole genome shotgun (WGS) entry which is preliminary data.</text>
</comment>
<dbReference type="Pfam" id="PF13259">
    <property type="entry name" value="clamp_Gag1-like"/>
    <property type="match status" value="1"/>
</dbReference>
<evidence type="ECO:0000256" key="1">
    <source>
        <dbReference type="SAM" id="MobiDB-lite"/>
    </source>
</evidence>
<evidence type="ECO:0000259" key="2">
    <source>
        <dbReference type="Pfam" id="PF13259"/>
    </source>
</evidence>
<feature type="domain" description="Gag1-like clamp" evidence="2">
    <location>
        <begin position="15"/>
        <end position="62"/>
    </location>
</feature>
<gene>
    <name evidence="3" type="ORF">HRI_000722400</name>
</gene>